<keyword evidence="3" id="KW-0809">Transit peptide</keyword>
<evidence type="ECO:0000256" key="1">
    <source>
        <dbReference type="ARBA" id="ARBA00005173"/>
    </source>
</evidence>
<dbReference type="InterPro" id="IPR016040">
    <property type="entry name" value="NAD(P)-bd_dom"/>
</dbReference>
<dbReference type="STRING" id="874156.GCA_001021555_02289"/>
<dbReference type="CDD" id="cd05243">
    <property type="entry name" value="SDR_a5"/>
    <property type="match status" value="1"/>
</dbReference>
<dbReference type="Gene3D" id="3.40.50.720">
    <property type="entry name" value="NAD(P)-binding Rossmann-like Domain"/>
    <property type="match status" value="1"/>
</dbReference>
<evidence type="ECO:0000256" key="6">
    <source>
        <dbReference type="ARBA" id="ARBA00024059"/>
    </source>
</evidence>
<dbReference type="PANTHER" id="PTHR47378">
    <property type="entry name" value="DIVINYL CHLOROPHYLLIDE A 8-VINYL-REDUCTASE, CHLOROPLASTIC"/>
    <property type="match status" value="1"/>
</dbReference>
<evidence type="ECO:0000256" key="3">
    <source>
        <dbReference type="ARBA" id="ARBA00022946"/>
    </source>
</evidence>
<evidence type="ECO:0000256" key="5">
    <source>
        <dbReference type="ARBA" id="ARBA00023171"/>
    </source>
</evidence>
<evidence type="ECO:0000256" key="8">
    <source>
        <dbReference type="ARBA" id="ARBA00049498"/>
    </source>
</evidence>
<dbReference type="InterPro" id="IPR044201">
    <property type="entry name" value="DVR-like"/>
</dbReference>
<dbReference type="UniPathway" id="UPA00668"/>
<dbReference type="OrthoDB" id="7419852at2"/>
<comment type="caution">
    <text evidence="10">The sequence shown here is derived from an EMBL/GenBank/DDBJ whole genome shotgun (WGS) entry which is preliminary data.</text>
</comment>
<gene>
    <name evidence="10" type="ORF">AAV99_10740</name>
</gene>
<dbReference type="SUPFAM" id="SSF51735">
    <property type="entry name" value="NAD(P)-binding Rossmann-fold domains"/>
    <property type="match status" value="1"/>
</dbReference>
<organism evidence="10 11">
    <name type="scientific">Aurantiacibacter marinus</name>
    <dbReference type="NCBI Taxonomy" id="874156"/>
    <lineage>
        <taxon>Bacteria</taxon>
        <taxon>Pseudomonadati</taxon>
        <taxon>Pseudomonadota</taxon>
        <taxon>Alphaproteobacteria</taxon>
        <taxon>Sphingomonadales</taxon>
        <taxon>Erythrobacteraceae</taxon>
        <taxon>Aurantiacibacter</taxon>
    </lineage>
</organism>
<dbReference type="InterPro" id="IPR036291">
    <property type="entry name" value="NAD(P)-bd_dom_sf"/>
</dbReference>
<feature type="domain" description="NAD(P)-binding" evidence="9">
    <location>
        <begin position="3"/>
        <end position="195"/>
    </location>
</feature>
<keyword evidence="11" id="KW-1185">Reference proteome</keyword>
<dbReference type="AlphaFoldDB" id="A0A0H0XMZ8"/>
<dbReference type="Pfam" id="PF13460">
    <property type="entry name" value="NAD_binding_10"/>
    <property type="match status" value="1"/>
</dbReference>
<keyword evidence="2" id="KW-0521">NADP</keyword>
<dbReference type="EMBL" id="LBHU01000003">
    <property type="protein sequence ID" value="KLI63371.1"/>
    <property type="molecule type" value="Genomic_DNA"/>
</dbReference>
<sequence length="312" mass="33679">MFGASGTIGKATAHALIADGYSVTCFLRRSDTGEAIAAELETLGSTCRFGDITDPSSIERDAFAGGEFHAAVSCIASRSGEPGDAWAIDHQANSDILKAARQAGVQHFTLLSAICVQKPLLAFQQAKLAFERELMDSALTWSIVRPTAFFKSLSGQIERVKNGKPFLLFGDGELTRCKPISDRDLGSYLCATLTDPALRNRILPIGGPGPAISPKEQGQELFKLVGKEPLFRHVPVAMMDAVVGLLSVAGKVSGRAAARAAYARIGRYYATESMLVLDPKTHEYRADLTPETGSDTLFEHYAQMIRDDPERL</sequence>
<dbReference type="GO" id="GO:0015995">
    <property type="term" value="P:chlorophyll biosynthetic process"/>
    <property type="evidence" value="ECO:0007669"/>
    <property type="project" value="UniProtKB-UniPathway"/>
</dbReference>
<evidence type="ECO:0000256" key="2">
    <source>
        <dbReference type="ARBA" id="ARBA00022857"/>
    </source>
</evidence>
<dbReference type="PANTHER" id="PTHR47378:SF1">
    <property type="entry name" value="DIVINYL CHLOROPHYLLIDE A 8-VINYL-REDUCTASE, CHLOROPLASTIC"/>
    <property type="match status" value="1"/>
</dbReference>
<keyword evidence="4" id="KW-0560">Oxidoreductase</keyword>
<comment type="pathway">
    <text evidence="1">Porphyrin-containing compound metabolism; chlorophyll biosynthesis.</text>
</comment>
<protein>
    <recommendedName>
        <fullName evidence="7">Divinyl chlorophyllide a 8-vinyl-reductase, chloroplastic</fullName>
        <ecNumber evidence="6">1.3.1.75</ecNumber>
    </recommendedName>
</protein>
<evidence type="ECO:0000259" key="9">
    <source>
        <dbReference type="Pfam" id="PF13460"/>
    </source>
</evidence>
<reference evidence="10 11" key="1">
    <citation type="submission" date="2015-04" db="EMBL/GenBank/DDBJ databases">
        <title>The draft genome sequence of Erythrobacter marinus HWDM-33.</title>
        <authorList>
            <person name="Zhuang L."/>
            <person name="Liu Y."/>
            <person name="Shao Z."/>
        </authorList>
    </citation>
    <scope>NUCLEOTIDE SEQUENCE [LARGE SCALE GENOMIC DNA]</scope>
    <source>
        <strain evidence="10 11">HWDM-33</strain>
    </source>
</reference>
<dbReference type="GO" id="GO:0033728">
    <property type="term" value="F:3,8-divinyl protochlorophyllide a 8-vinyl-reductase (NADPH) activity"/>
    <property type="evidence" value="ECO:0007669"/>
    <property type="project" value="UniProtKB-EC"/>
</dbReference>
<evidence type="ECO:0000313" key="10">
    <source>
        <dbReference type="EMBL" id="KLI63371.1"/>
    </source>
</evidence>
<accession>A0A0H0XMZ8</accession>
<proteinExistence type="predicted"/>
<evidence type="ECO:0000256" key="7">
    <source>
        <dbReference type="ARBA" id="ARBA00024089"/>
    </source>
</evidence>
<dbReference type="Proteomes" id="UP000053455">
    <property type="component" value="Unassembled WGS sequence"/>
</dbReference>
<evidence type="ECO:0000256" key="4">
    <source>
        <dbReference type="ARBA" id="ARBA00023002"/>
    </source>
</evidence>
<evidence type="ECO:0000313" key="11">
    <source>
        <dbReference type="Proteomes" id="UP000053455"/>
    </source>
</evidence>
<comment type="catalytic activity">
    <reaction evidence="8">
        <text>protochlorophyllide a + NADP(+) = 3,8-divinyl protochlorophyllide a + NADPH + H(+)</text>
        <dbReference type="Rhea" id="RHEA:48884"/>
        <dbReference type="ChEBI" id="CHEBI:15378"/>
        <dbReference type="ChEBI" id="CHEBI:57783"/>
        <dbReference type="ChEBI" id="CHEBI:58349"/>
        <dbReference type="ChEBI" id="CHEBI:58632"/>
        <dbReference type="ChEBI" id="CHEBI:83350"/>
        <dbReference type="EC" id="1.3.1.75"/>
    </reaction>
</comment>
<dbReference type="EC" id="1.3.1.75" evidence="6"/>
<dbReference type="PATRIC" id="fig|874156.12.peg.2202"/>
<keyword evidence="5" id="KW-0149">Chlorophyll biosynthesis</keyword>
<name>A0A0H0XMZ8_9SPHN</name>